<dbReference type="RefSeq" id="XP_002772400.1">
    <property type="nucleotide sequence ID" value="XM_002772354.1"/>
</dbReference>
<dbReference type="AlphaFoldDB" id="C5LGC7"/>
<dbReference type="SUPFAM" id="SSF55729">
    <property type="entry name" value="Acyl-CoA N-acyltransferases (Nat)"/>
    <property type="match status" value="1"/>
</dbReference>
<organism evidence="2">
    <name type="scientific">Perkinsus marinus (strain ATCC 50983 / TXsc)</name>
    <dbReference type="NCBI Taxonomy" id="423536"/>
    <lineage>
        <taxon>Eukaryota</taxon>
        <taxon>Sar</taxon>
        <taxon>Alveolata</taxon>
        <taxon>Perkinsozoa</taxon>
        <taxon>Perkinsea</taxon>
        <taxon>Perkinsida</taxon>
        <taxon>Perkinsidae</taxon>
        <taxon>Perkinsus</taxon>
    </lineage>
</organism>
<evidence type="ECO:0000313" key="2">
    <source>
        <dbReference type="Proteomes" id="UP000007800"/>
    </source>
</evidence>
<dbReference type="EMBL" id="GG681802">
    <property type="protein sequence ID" value="EER04216.1"/>
    <property type="molecule type" value="Genomic_DNA"/>
</dbReference>
<evidence type="ECO:0000313" key="1">
    <source>
        <dbReference type="EMBL" id="EER04216.1"/>
    </source>
</evidence>
<gene>
    <name evidence="1" type="ORF">Pmar_PMAR011283</name>
</gene>
<name>C5LGC7_PERM5</name>
<dbReference type="Proteomes" id="UP000007800">
    <property type="component" value="Unassembled WGS sequence"/>
</dbReference>
<dbReference type="CDD" id="cd04301">
    <property type="entry name" value="NAT_SF"/>
    <property type="match status" value="1"/>
</dbReference>
<dbReference type="OrthoDB" id="10611185at2759"/>
<dbReference type="InterPro" id="IPR016181">
    <property type="entry name" value="Acyl_CoA_acyltransferase"/>
</dbReference>
<dbReference type="InParanoid" id="C5LGC7"/>
<reference evidence="1 2" key="1">
    <citation type="submission" date="2008-07" db="EMBL/GenBank/DDBJ databases">
        <authorList>
            <person name="El-Sayed N."/>
            <person name="Caler E."/>
            <person name="Inman J."/>
            <person name="Amedeo P."/>
            <person name="Hass B."/>
            <person name="Wortman J."/>
        </authorList>
    </citation>
    <scope>NUCLEOTIDE SEQUENCE [LARGE SCALE GENOMIC DNA]</scope>
    <source>
        <strain evidence="2">ATCC 50983 / TXsc</strain>
    </source>
</reference>
<proteinExistence type="predicted"/>
<sequence>MTTAERFSPQTVIGVVNLEIPEDDTPQEIKTAIKDHRPKGSKSGEIGYIRLVYVLEAWRRQKIATTLLSVTFKE</sequence>
<protein>
    <recommendedName>
        <fullName evidence="3">N-acetyltransferase domain-containing protein</fullName>
    </recommendedName>
</protein>
<feature type="non-terminal residue" evidence="1">
    <location>
        <position position="74"/>
    </location>
</feature>
<keyword evidence="2" id="KW-1185">Reference proteome</keyword>
<accession>C5LGC7</accession>
<dbReference type="GeneID" id="9045643"/>
<evidence type="ECO:0008006" key="3">
    <source>
        <dbReference type="Google" id="ProtNLM"/>
    </source>
</evidence>
<dbReference type="Gene3D" id="3.40.630.30">
    <property type="match status" value="1"/>
</dbReference>